<feature type="non-terminal residue" evidence="5">
    <location>
        <position position="1"/>
    </location>
</feature>
<keyword evidence="1" id="KW-0732">Signal</keyword>
<evidence type="ECO:0000259" key="4">
    <source>
        <dbReference type="Pfam" id="PF03160"/>
    </source>
</evidence>
<feature type="non-terminal residue" evidence="5">
    <location>
        <position position="168"/>
    </location>
</feature>
<dbReference type="RefSeq" id="WP_379059089.1">
    <property type="nucleotide sequence ID" value="NZ_JBHTKB010000010.1"/>
</dbReference>
<reference evidence="6" key="1">
    <citation type="journal article" date="2019" name="Int. J. Syst. Evol. Microbiol.">
        <title>The Global Catalogue of Microorganisms (GCM) 10K type strain sequencing project: providing services to taxonomists for standard genome sequencing and annotation.</title>
        <authorList>
            <consortium name="The Broad Institute Genomics Platform"/>
            <consortium name="The Broad Institute Genome Sequencing Center for Infectious Disease"/>
            <person name="Wu L."/>
            <person name="Ma J."/>
        </authorList>
    </citation>
    <scope>NUCLEOTIDE SEQUENCE [LARGE SCALE GENOMIC DNA]</scope>
    <source>
        <strain evidence="6">CCUG 58412</strain>
    </source>
</reference>
<feature type="domain" description="Calx-beta" evidence="4">
    <location>
        <begin position="2"/>
        <end position="63"/>
    </location>
</feature>
<dbReference type="SUPFAM" id="SSF141072">
    <property type="entry name" value="CalX-like"/>
    <property type="match status" value="2"/>
</dbReference>
<dbReference type="Proteomes" id="UP001597128">
    <property type="component" value="Unassembled WGS sequence"/>
</dbReference>
<feature type="domain" description="Calx-beta" evidence="4">
    <location>
        <begin position="109"/>
        <end position="164"/>
    </location>
</feature>
<evidence type="ECO:0000256" key="1">
    <source>
        <dbReference type="ARBA" id="ARBA00022729"/>
    </source>
</evidence>
<evidence type="ECO:0000256" key="2">
    <source>
        <dbReference type="ARBA" id="ARBA00022737"/>
    </source>
</evidence>
<dbReference type="EMBL" id="JBHTKB010000010">
    <property type="protein sequence ID" value="MFD0914781.1"/>
    <property type="molecule type" value="Genomic_DNA"/>
</dbReference>
<gene>
    <name evidence="5" type="ORF">ACFQ1Z_14590</name>
</gene>
<accession>A0ABW3F8I7</accession>
<dbReference type="InterPro" id="IPR003644">
    <property type="entry name" value="Calx_beta"/>
</dbReference>
<evidence type="ECO:0000256" key="3">
    <source>
        <dbReference type="ARBA" id="ARBA00022837"/>
    </source>
</evidence>
<keyword evidence="3" id="KW-0106">Calcium</keyword>
<evidence type="ECO:0000313" key="5">
    <source>
        <dbReference type="EMBL" id="MFD0914781.1"/>
    </source>
</evidence>
<dbReference type="InterPro" id="IPR038081">
    <property type="entry name" value="CalX-like_sf"/>
</dbReference>
<evidence type="ECO:0000313" key="6">
    <source>
        <dbReference type="Proteomes" id="UP001597128"/>
    </source>
</evidence>
<keyword evidence="6" id="KW-1185">Reference proteome</keyword>
<name>A0ABW3F8I7_9PROT</name>
<comment type="caution">
    <text evidence="5">The sequence shown here is derived from an EMBL/GenBank/DDBJ whole genome shotgun (WGS) entry which is preliminary data.</text>
</comment>
<keyword evidence="2" id="KW-0677">Repeat</keyword>
<organism evidence="5 6">
    <name type="scientific">Methylophilus luteus</name>
    <dbReference type="NCBI Taxonomy" id="640108"/>
    <lineage>
        <taxon>Bacteria</taxon>
        <taxon>Pseudomonadati</taxon>
        <taxon>Pseudomonadota</taxon>
        <taxon>Betaproteobacteria</taxon>
        <taxon>Nitrosomonadales</taxon>
        <taxon>Methylophilaceae</taxon>
        <taxon>Methylophilus</taxon>
    </lineage>
</organism>
<proteinExistence type="predicted"/>
<dbReference type="Pfam" id="PF03160">
    <property type="entry name" value="Calx-beta"/>
    <property type="match status" value="2"/>
</dbReference>
<dbReference type="Gene3D" id="2.60.40.2030">
    <property type="match status" value="2"/>
</dbReference>
<sequence length="168" mass="17178">NGVTYDALTGKITVPAGVSSFAVTVPTVDDTIVEPNETLTLTVSDKSGVGTIIDNDLATVVKVDPVNPTTGSDSVVEGKDLTYTVTLSATTNKPTTFDFKLGAPGDTASTADYSAPKFNNGVTYDALTGKITVPAGVSSFAVTVPTVDDTIVEPNETLTLTVSDKSGV</sequence>
<protein>
    <submittedName>
        <fullName evidence="5">Calx-beta domain-containing protein</fullName>
    </submittedName>
</protein>